<dbReference type="PROSITE" id="PS51257">
    <property type="entry name" value="PROKAR_LIPOPROTEIN"/>
    <property type="match status" value="1"/>
</dbReference>
<feature type="region of interest" description="Disordered" evidence="1">
    <location>
        <begin position="24"/>
        <end position="52"/>
    </location>
</feature>
<name>A0A2T4UGF4_9ACTN</name>
<comment type="caution">
    <text evidence="3">The sequence shown here is derived from an EMBL/GenBank/DDBJ whole genome shotgun (WGS) entry which is preliminary data.</text>
</comment>
<accession>A0A2T4UGF4</accession>
<protein>
    <submittedName>
        <fullName evidence="3">Uncharacterized protein</fullName>
    </submittedName>
</protein>
<evidence type="ECO:0000313" key="4">
    <source>
        <dbReference type="Proteomes" id="UP000240739"/>
    </source>
</evidence>
<feature type="signal peptide" evidence="2">
    <location>
        <begin position="1"/>
        <end position="21"/>
    </location>
</feature>
<dbReference type="RefSeq" id="WP_107566746.1">
    <property type="nucleotide sequence ID" value="NZ_PYYB01000001.1"/>
</dbReference>
<dbReference type="EMBL" id="PYYB01000001">
    <property type="protein sequence ID" value="PTL58308.1"/>
    <property type="molecule type" value="Genomic_DNA"/>
</dbReference>
<proteinExistence type="predicted"/>
<dbReference type="OrthoDB" id="9801244at2"/>
<dbReference type="AlphaFoldDB" id="A0A2T4UGF4"/>
<dbReference type="Proteomes" id="UP000240739">
    <property type="component" value="Unassembled WGS sequence"/>
</dbReference>
<gene>
    <name evidence="3" type="ORF">C7Y72_00910</name>
</gene>
<keyword evidence="2" id="KW-0732">Signal</keyword>
<keyword evidence="4" id="KW-1185">Reference proteome</keyword>
<feature type="chain" id="PRO_5015694106" evidence="2">
    <location>
        <begin position="22"/>
        <end position="320"/>
    </location>
</feature>
<evidence type="ECO:0000256" key="2">
    <source>
        <dbReference type="SAM" id="SignalP"/>
    </source>
</evidence>
<sequence>MHRPALLAVLLLLAGCGGSDAPVAPPAAPAPAASATATPAPTATATPRPPARPALCRATRGIEMGTLVDAALDEVSGLVYRGTRYWAVEDSGGPASLFALSGDGVPFGTMALAGAANVDWEDLAAGPGPDSVPSLYVGDIGDNGAVRSDGVQVYRVPTPPAGAIPGSAPAAALTLRYPDGPQDAEALLVDPVRDELVVVTKRALGARVYRGGPQSALAAPGSTVALQDRRRVDLGIVTAGDVSPDGRLVALRSYGTLAVWRRRGDEPLTATLARAATCRAPADLSVEGQGETLALLREGRAAVTLPEGAGATFRIYEPPR</sequence>
<reference evidence="3 4" key="1">
    <citation type="submission" date="2018-03" db="EMBL/GenBank/DDBJ databases">
        <title>Aquarubrobacter algicola gen. nov., sp. nov., a novel actinobacterium isolated from shallow eutrophic lake during the end of cyanobacterial harmful algal blooms.</title>
        <authorList>
            <person name="Chun S.J."/>
        </authorList>
    </citation>
    <scope>NUCLEOTIDE SEQUENCE [LARGE SCALE GENOMIC DNA]</scope>
    <source>
        <strain evidence="3 4">Seoho-28</strain>
    </source>
</reference>
<organism evidence="3 4">
    <name type="scientific">Paraconexibacter algicola</name>
    <dbReference type="NCBI Taxonomy" id="2133960"/>
    <lineage>
        <taxon>Bacteria</taxon>
        <taxon>Bacillati</taxon>
        <taxon>Actinomycetota</taxon>
        <taxon>Thermoleophilia</taxon>
        <taxon>Solirubrobacterales</taxon>
        <taxon>Paraconexibacteraceae</taxon>
        <taxon>Paraconexibacter</taxon>
    </lineage>
</organism>
<evidence type="ECO:0000256" key="1">
    <source>
        <dbReference type="SAM" id="MobiDB-lite"/>
    </source>
</evidence>
<feature type="compositionally biased region" description="Low complexity" evidence="1">
    <location>
        <begin position="30"/>
        <end position="46"/>
    </location>
</feature>
<evidence type="ECO:0000313" key="3">
    <source>
        <dbReference type="EMBL" id="PTL58308.1"/>
    </source>
</evidence>